<protein>
    <submittedName>
        <fullName evidence="1">Uncharacterized protein</fullName>
    </submittedName>
</protein>
<sequence>MIDYPHHPFVDYPLINKPNELNQNNEQLLLIRELLENIEIHPISPIKKEKEIADNKKPKSLNNELKKSEQKYPKIRVSLEVFNQLKQIQKQKNYKSFCEVVSKLLELYEERDVSSLSKSID</sequence>
<dbReference type="VEuPathDB" id="AmoebaDB:EHI7A_162370"/>
<dbReference type="VEuPathDB" id="AmoebaDB:EHI5A_038350"/>
<proteinExistence type="predicted"/>
<reference evidence="1 2" key="1">
    <citation type="submission" date="2016-05" db="EMBL/GenBank/DDBJ databases">
        <title>First whole genome sequencing of Entamoeba histolytica HM1:IMSS-clone-6.</title>
        <authorList>
            <person name="Mukherjee Avik.K."/>
            <person name="Izumyama S."/>
            <person name="Nakada-Tsukui K."/>
            <person name="Nozaki T."/>
        </authorList>
    </citation>
    <scope>NUCLEOTIDE SEQUENCE [LARGE SCALE GENOMIC DNA]</scope>
    <source>
        <strain evidence="1 2">HM1:IMSS clone 6</strain>
    </source>
</reference>
<accession>A0A5K1V1H8</accession>
<dbReference type="VEuPathDB" id="AmoebaDB:EHI8A_188840"/>
<dbReference type="VEuPathDB" id="AmoebaDB:KM1_050450"/>
<dbReference type="Proteomes" id="UP000078387">
    <property type="component" value="Unassembled WGS sequence"/>
</dbReference>
<dbReference type="OMA" id="MMAYPRH"/>
<name>A0A5K1V1H8_ENTHI</name>
<comment type="caution">
    <text evidence="1">The sequence shown here is derived from an EMBL/GenBank/DDBJ whole genome shotgun (WGS) entry which is preliminary data.</text>
</comment>
<dbReference type="VEuPathDB" id="AmoebaDB:EHI_038610"/>
<gene>
    <name evidence="1" type="ORF">CL6EHI_038610</name>
</gene>
<organism evidence="1 2">
    <name type="scientific">Entamoeba histolytica</name>
    <dbReference type="NCBI Taxonomy" id="5759"/>
    <lineage>
        <taxon>Eukaryota</taxon>
        <taxon>Amoebozoa</taxon>
        <taxon>Evosea</taxon>
        <taxon>Archamoebae</taxon>
        <taxon>Mastigamoebida</taxon>
        <taxon>Entamoebidae</taxon>
        <taxon>Entamoeba</taxon>
    </lineage>
</organism>
<dbReference type="AlphaFoldDB" id="A0A5K1V1H8"/>
<dbReference type="EMBL" id="BDEQ01000001">
    <property type="protein sequence ID" value="GAT94348.1"/>
    <property type="molecule type" value="Genomic_DNA"/>
</dbReference>
<evidence type="ECO:0000313" key="2">
    <source>
        <dbReference type="Proteomes" id="UP000078387"/>
    </source>
</evidence>
<evidence type="ECO:0000313" key="1">
    <source>
        <dbReference type="EMBL" id="GAT94348.1"/>
    </source>
</evidence>